<keyword evidence="3" id="KW-0808">Transferase</keyword>
<feature type="region of interest" description="Disordered" evidence="1">
    <location>
        <begin position="1"/>
        <end position="22"/>
    </location>
</feature>
<dbReference type="Proteomes" id="UP000050867">
    <property type="component" value="Unassembled WGS sequence"/>
</dbReference>
<dbReference type="GO" id="GO:0016747">
    <property type="term" value="F:acyltransferase activity, transferring groups other than amino-acyl groups"/>
    <property type="evidence" value="ECO:0007669"/>
    <property type="project" value="InterPro"/>
</dbReference>
<evidence type="ECO:0000313" key="4">
    <source>
        <dbReference type="Proteomes" id="UP000050867"/>
    </source>
</evidence>
<evidence type="ECO:0000259" key="2">
    <source>
        <dbReference type="PROSITE" id="PS51186"/>
    </source>
</evidence>
<dbReference type="eggNOG" id="COG0456">
    <property type="taxonomic scope" value="Bacteria"/>
</dbReference>
<dbReference type="STRING" id="76728.AQ490_15595"/>
<accession>A0A0T6LXK2</accession>
<dbReference type="AlphaFoldDB" id="A0A0T6LXK2"/>
<gene>
    <name evidence="3" type="ORF">AQ490_15595</name>
</gene>
<dbReference type="InterPro" id="IPR051822">
    <property type="entry name" value="Glycosyl_Hydrolase_84"/>
</dbReference>
<dbReference type="PANTHER" id="PTHR13170:SF16">
    <property type="entry name" value="PROTEIN O-GLCNACASE"/>
    <property type="match status" value="1"/>
</dbReference>
<dbReference type="InterPro" id="IPR000182">
    <property type="entry name" value="GNAT_dom"/>
</dbReference>
<dbReference type="PANTHER" id="PTHR13170">
    <property type="entry name" value="O-GLCNACASE"/>
    <property type="match status" value="1"/>
</dbReference>
<dbReference type="OrthoDB" id="8593648at2"/>
<organism evidence="3 4">
    <name type="scientific">Wenjunlia vitaminophila</name>
    <name type="common">Streptomyces vitaminophilus</name>
    <dbReference type="NCBI Taxonomy" id="76728"/>
    <lineage>
        <taxon>Bacteria</taxon>
        <taxon>Bacillati</taxon>
        <taxon>Actinomycetota</taxon>
        <taxon>Actinomycetes</taxon>
        <taxon>Kitasatosporales</taxon>
        <taxon>Streptomycetaceae</taxon>
        <taxon>Wenjunlia</taxon>
    </lineage>
</organism>
<name>A0A0T6LXK2_WENVI</name>
<dbReference type="SUPFAM" id="SSF55729">
    <property type="entry name" value="Acyl-CoA N-acyltransferases (Nat)"/>
    <property type="match status" value="1"/>
</dbReference>
<protein>
    <submittedName>
        <fullName evidence="3">GCN5 family acetyltransferase</fullName>
    </submittedName>
</protein>
<feature type="domain" description="N-acetyltransferase" evidence="2">
    <location>
        <begin position="80"/>
        <end position="220"/>
    </location>
</feature>
<evidence type="ECO:0000313" key="3">
    <source>
        <dbReference type="EMBL" id="KRV50742.1"/>
    </source>
</evidence>
<dbReference type="PROSITE" id="PS51186">
    <property type="entry name" value="GNAT"/>
    <property type="match status" value="1"/>
</dbReference>
<dbReference type="EMBL" id="LLZU01000005">
    <property type="protein sequence ID" value="KRV50742.1"/>
    <property type="molecule type" value="Genomic_DNA"/>
</dbReference>
<sequence>MNSTEPTPGAPGPARQVRVRPYRPEDRGDVYDICIRTGDRGGDARHLYPDHDLLPSIFAGPYVEYDPELAFVLDNGERAVGYVIATADTVRFAQQFRDHWLPSLADRYPRPAPDASPRTPTDQMLHLLHTPENIVLPQVVAEYPAHLHIDILPEYQGAGHGRALMAACLAALADHGVPTVHLGMHPSNTRARAFYDRLGFTEIPVPDREDVTFLGRRTGEL</sequence>
<reference evidence="3 4" key="1">
    <citation type="submission" date="2015-10" db="EMBL/GenBank/DDBJ databases">
        <title>Draft genome sequence of pyrrolomycin-producing Streptomyces vitaminophilus.</title>
        <authorList>
            <person name="Graham D.E."/>
            <person name="Mahan K.M."/>
            <person name="Klingeman D.M."/>
            <person name="Hettich R.L."/>
            <person name="Parry R.J."/>
        </authorList>
    </citation>
    <scope>NUCLEOTIDE SEQUENCE [LARGE SCALE GENOMIC DNA]</scope>
    <source>
        <strain evidence="3 4">ATCC 31673</strain>
    </source>
</reference>
<dbReference type="Gene3D" id="3.40.630.30">
    <property type="match status" value="1"/>
</dbReference>
<dbReference type="RefSeq" id="WP_018381621.1">
    <property type="nucleotide sequence ID" value="NZ_LLZU01000005.1"/>
</dbReference>
<dbReference type="Pfam" id="PF00583">
    <property type="entry name" value="Acetyltransf_1"/>
    <property type="match status" value="1"/>
</dbReference>
<comment type="caution">
    <text evidence="3">The sequence shown here is derived from an EMBL/GenBank/DDBJ whole genome shotgun (WGS) entry which is preliminary data.</text>
</comment>
<keyword evidence="4" id="KW-1185">Reference proteome</keyword>
<proteinExistence type="predicted"/>
<evidence type="ECO:0000256" key="1">
    <source>
        <dbReference type="SAM" id="MobiDB-lite"/>
    </source>
</evidence>
<dbReference type="InterPro" id="IPR016181">
    <property type="entry name" value="Acyl_CoA_acyltransferase"/>
</dbReference>